<reference evidence="1 2" key="1">
    <citation type="submission" date="2023-02" db="EMBL/GenBank/DDBJ databases">
        <title>LHISI_Scaffold_Assembly.</title>
        <authorList>
            <person name="Stuart O.P."/>
            <person name="Cleave R."/>
            <person name="Magrath M.J.L."/>
            <person name="Mikheyev A.S."/>
        </authorList>
    </citation>
    <scope>NUCLEOTIDE SEQUENCE [LARGE SCALE GENOMIC DNA]</scope>
    <source>
        <strain evidence="1">Daus_M_001</strain>
        <tissue evidence="1">Leg muscle</tissue>
    </source>
</reference>
<evidence type="ECO:0000313" key="1">
    <source>
        <dbReference type="EMBL" id="KAJ8876094.1"/>
    </source>
</evidence>
<organism evidence="1 2">
    <name type="scientific">Dryococelus australis</name>
    <dbReference type="NCBI Taxonomy" id="614101"/>
    <lineage>
        <taxon>Eukaryota</taxon>
        <taxon>Metazoa</taxon>
        <taxon>Ecdysozoa</taxon>
        <taxon>Arthropoda</taxon>
        <taxon>Hexapoda</taxon>
        <taxon>Insecta</taxon>
        <taxon>Pterygota</taxon>
        <taxon>Neoptera</taxon>
        <taxon>Polyneoptera</taxon>
        <taxon>Phasmatodea</taxon>
        <taxon>Verophasmatodea</taxon>
        <taxon>Anareolatae</taxon>
        <taxon>Phasmatidae</taxon>
        <taxon>Eurycanthinae</taxon>
        <taxon>Dryococelus</taxon>
    </lineage>
</organism>
<protein>
    <submittedName>
        <fullName evidence="1">Uncharacterized protein</fullName>
    </submittedName>
</protein>
<accession>A0ABQ9GVN3</accession>
<name>A0ABQ9GVN3_9NEOP</name>
<dbReference type="EMBL" id="JARBHB010000009">
    <property type="protein sequence ID" value="KAJ8876094.1"/>
    <property type="molecule type" value="Genomic_DNA"/>
</dbReference>
<proteinExistence type="predicted"/>
<dbReference type="Proteomes" id="UP001159363">
    <property type="component" value="Chromosome 8"/>
</dbReference>
<evidence type="ECO:0000313" key="2">
    <source>
        <dbReference type="Proteomes" id="UP001159363"/>
    </source>
</evidence>
<gene>
    <name evidence="1" type="ORF">PR048_024003</name>
</gene>
<comment type="caution">
    <text evidence="1">The sequence shown here is derived from an EMBL/GenBank/DDBJ whole genome shotgun (WGS) entry which is preliminary data.</text>
</comment>
<keyword evidence="2" id="KW-1185">Reference proteome</keyword>
<sequence length="584" mass="64900">MVLIQTANYSWFMVDHMPSAAYNLKAPRRMSTLLLFTEVLHKHARNYLRVSRMPLQKSKTAVCSYVEQQARSMSVQPKQERRICDPASDRWEGLATQVTLGQGEPGSIPAGPSDFRMWESFRTTPLAGRLSRGSALSFRHGSILTSNTHVGSQDLAVKELIDFPFYAFHGGSCERLITRRVEYEAVPISFPTAVATLPRYAGEIIVSYRSPCVITYASGGFRQPTNGNVFTKSTLPHPLTVSPTVIRTNDDLDQLDGLRIIYPGERTLALELRNVRPRWEPRDFEQCSMLKTAVETGRLILSGFNIESSCRLSTSTVNAGSPVGTRSATRVQKALRIAAIGHLSCVAFSSLSLATADIQKCSLYREQPVGSGSPLPTSIRCSSADIRCSRHILPNIQRPEKFGISVEYFCAGRCQHGIRELVKREIPEKTRRPAASPGTIATCHIGKRNLTRLALVEGDSSSRYATTAPTTRHRLRSMLFKHEVRVAGACLDTPTSRGDCHGRRIAITQSPRVIRFCVPRYRKQEDSEKTQPVTGNVRHASYMLTSADNRARVVLVRDITQQPAFPITLNNKHTSSIINEANTC</sequence>